<dbReference type="Proteomes" id="UP000887580">
    <property type="component" value="Unplaced"/>
</dbReference>
<reference evidence="2" key="1">
    <citation type="submission" date="2022-11" db="UniProtKB">
        <authorList>
            <consortium name="WormBaseParasite"/>
        </authorList>
    </citation>
    <scope>IDENTIFICATION</scope>
</reference>
<sequence length="213" mass="24203">MPPPNLIPCGFCSRLYSIYSLKYHLSKCSENPENIFRPLSAAAASTPMSKVRRRNTTSGRSKSNSRKIESQNGFLKRSRSVGGSSAQKRPETQTINSQIGYLKLKEDIEKRPCYVCGKWFKSERLDSHSRKCEINWQKSRSEMSKFIEVSSPISVQIPSIDGTIDLARIDQLALKSAEKAQNAKCIKCLKEMNFGEAITHRCPKREPTIEFFF</sequence>
<organism evidence="1 2">
    <name type="scientific">Panagrolaimus sp. PS1159</name>
    <dbReference type="NCBI Taxonomy" id="55785"/>
    <lineage>
        <taxon>Eukaryota</taxon>
        <taxon>Metazoa</taxon>
        <taxon>Ecdysozoa</taxon>
        <taxon>Nematoda</taxon>
        <taxon>Chromadorea</taxon>
        <taxon>Rhabditida</taxon>
        <taxon>Tylenchina</taxon>
        <taxon>Panagrolaimomorpha</taxon>
        <taxon>Panagrolaimoidea</taxon>
        <taxon>Panagrolaimidae</taxon>
        <taxon>Panagrolaimus</taxon>
    </lineage>
</organism>
<evidence type="ECO:0000313" key="2">
    <source>
        <dbReference type="WBParaSite" id="PS1159_v2.g1466.t1"/>
    </source>
</evidence>
<accession>A0AC35F765</accession>
<proteinExistence type="predicted"/>
<dbReference type="WBParaSite" id="PS1159_v2.g1466.t1">
    <property type="protein sequence ID" value="PS1159_v2.g1466.t1"/>
    <property type="gene ID" value="PS1159_v2.g1466"/>
</dbReference>
<evidence type="ECO:0000313" key="1">
    <source>
        <dbReference type="Proteomes" id="UP000887580"/>
    </source>
</evidence>
<name>A0AC35F765_9BILA</name>
<protein>
    <submittedName>
        <fullName evidence="2">Uncharacterized protein</fullName>
    </submittedName>
</protein>